<evidence type="ECO:0000256" key="1">
    <source>
        <dbReference type="ARBA" id="ARBA00002397"/>
    </source>
</evidence>
<evidence type="ECO:0000256" key="2">
    <source>
        <dbReference type="ARBA" id="ARBA00007703"/>
    </source>
</evidence>
<keyword evidence="4" id="KW-0966">Cell projection</keyword>
<reference evidence="5" key="1">
    <citation type="journal article" date="2019" name="Int. J. Syst. Evol. Microbiol.">
        <title>The Global Catalogue of Microorganisms (GCM) 10K type strain sequencing project: providing services to taxonomists for standard genome sequencing and annotation.</title>
        <authorList>
            <consortium name="The Broad Institute Genomics Platform"/>
            <consortium name="The Broad Institute Genome Sequencing Center for Infectious Disease"/>
            <person name="Wu L."/>
            <person name="Ma J."/>
        </authorList>
    </citation>
    <scope>NUCLEOTIDE SEQUENCE [LARGE SCALE GENOMIC DNA]</scope>
    <source>
        <strain evidence="5">LMG 29894</strain>
    </source>
</reference>
<name>A0ABV8MQA5_9NEIS</name>
<sequence>MESLLSQAFAAELIELDRFIAVLEREQAALIANDLADLIEIAKQKAERAQTLEMLARERKRLFDLNGVAIDDNVPHEMLAVTRLPAADFPALAAQWRDLLQKARHASALNQTNGQLINTRQQQNQQMIALFQNERAGNLSYDAYGQPRLSSSGHSLGKA</sequence>
<dbReference type="InterPro" id="IPR007809">
    <property type="entry name" value="FlgN-like"/>
</dbReference>
<dbReference type="SUPFAM" id="SSF140566">
    <property type="entry name" value="FlgN-like"/>
    <property type="match status" value="1"/>
</dbReference>
<accession>A0ABV8MQA5</accession>
<dbReference type="RefSeq" id="WP_378162772.1">
    <property type="nucleotide sequence ID" value="NZ_JBHSBU010000001.1"/>
</dbReference>
<evidence type="ECO:0000313" key="4">
    <source>
        <dbReference type="EMBL" id="MFC4159232.1"/>
    </source>
</evidence>
<gene>
    <name evidence="4" type="ORF">ACFOW7_07665</name>
</gene>
<keyword evidence="4" id="KW-0969">Cilium</keyword>
<keyword evidence="3" id="KW-1005">Bacterial flagellum biogenesis</keyword>
<keyword evidence="5" id="KW-1185">Reference proteome</keyword>
<comment type="function">
    <text evidence="1">Required for the efficient initiation of filament assembly.</text>
</comment>
<evidence type="ECO:0000313" key="5">
    <source>
        <dbReference type="Proteomes" id="UP001595791"/>
    </source>
</evidence>
<dbReference type="Proteomes" id="UP001595791">
    <property type="component" value="Unassembled WGS sequence"/>
</dbReference>
<evidence type="ECO:0000256" key="3">
    <source>
        <dbReference type="ARBA" id="ARBA00022795"/>
    </source>
</evidence>
<protein>
    <submittedName>
        <fullName evidence="4">Flagella synthesis protein FlgN</fullName>
    </submittedName>
</protein>
<comment type="similarity">
    <text evidence="2">Belongs to the FlgN family.</text>
</comment>
<organism evidence="4 5">
    <name type="scientific">Chitinimonas lacunae</name>
    <dbReference type="NCBI Taxonomy" id="1963018"/>
    <lineage>
        <taxon>Bacteria</taxon>
        <taxon>Pseudomonadati</taxon>
        <taxon>Pseudomonadota</taxon>
        <taxon>Betaproteobacteria</taxon>
        <taxon>Neisseriales</taxon>
        <taxon>Chitinibacteraceae</taxon>
        <taxon>Chitinimonas</taxon>
    </lineage>
</organism>
<proteinExistence type="inferred from homology"/>
<dbReference type="Pfam" id="PF05130">
    <property type="entry name" value="FlgN"/>
    <property type="match status" value="1"/>
</dbReference>
<comment type="caution">
    <text evidence="4">The sequence shown here is derived from an EMBL/GenBank/DDBJ whole genome shotgun (WGS) entry which is preliminary data.</text>
</comment>
<dbReference type="Gene3D" id="1.20.58.300">
    <property type="entry name" value="FlgN-like"/>
    <property type="match status" value="1"/>
</dbReference>
<keyword evidence="4" id="KW-0282">Flagellum</keyword>
<dbReference type="InterPro" id="IPR036679">
    <property type="entry name" value="FlgN-like_sf"/>
</dbReference>
<dbReference type="EMBL" id="JBHSBU010000001">
    <property type="protein sequence ID" value="MFC4159232.1"/>
    <property type="molecule type" value="Genomic_DNA"/>
</dbReference>